<name>A0AAV2QUF0_MEGNR</name>
<dbReference type="Proteomes" id="UP001497623">
    <property type="component" value="Unassembled WGS sequence"/>
</dbReference>
<dbReference type="InterPro" id="IPR005821">
    <property type="entry name" value="Ion_trans_dom"/>
</dbReference>
<dbReference type="EMBL" id="CAXKWB010010404">
    <property type="protein sequence ID" value="CAL4097845.1"/>
    <property type="molecule type" value="Genomic_DNA"/>
</dbReference>
<evidence type="ECO:0000256" key="9">
    <source>
        <dbReference type="ARBA" id="ARBA00023136"/>
    </source>
</evidence>
<dbReference type="InterPro" id="IPR036770">
    <property type="entry name" value="Ankyrin_rpt-contain_sf"/>
</dbReference>
<dbReference type="GO" id="GO:0005216">
    <property type="term" value="F:monoatomic ion channel activity"/>
    <property type="evidence" value="ECO:0007669"/>
    <property type="project" value="InterPro"/>
</dbReference>
<keyword evidence="4 12" id="KW-0812">Transmembrane</keyword>
<keyword evidence="2" id="KW-0813">Transport</keyword>
<feature type="repeat" description="ANK" evidence="11">
    <location>
        <begin position="276"/>
        <end position="308"/>
    </location>
</feature>
<dbReference type="SUPFAM" id="SSF48403">
    <property type="entry name" value="Ankyrin repeat"/>
    <property type="match status" value="2"/>
</dbReference>
<dbReference type="GO" id="GO:0034703">
    <property type="term" value="C:cation channel complex"/>
    <property type="evidence" value="ECO:0007669"/>
    <property type="project" value="UniProtKB-ARBA"/>
</dbReference>
<evidence type="ECO:0000259" key="13">
    <source>
        <dbReference type="Pfam" id="PF00520"/>
    </source>
</evidence>
<dbReference type="PANTHER" id="PTHR47143:SF4">
    <property type="entry name" value="TRANSIENT RECEPTOR POTENTIAL CATION CHANNEL PROTEIN PAINLESS"/>
    <property type="match status" value="1"/>
</dbReference>
<evidence type="ECO:0000313" key="15">
    <source>
        <dbReference type="Proteomes" id="UP001497623"/>
    </source>
</evidence>
<dbReference type="Gene3D" id="1.25.40.20">
    <property type="entry name" value="Ankyrin repeat-containing domain"/>
    <property type="match status" value="3"/>
</dbReference>
<evidence type="ECO:0000256" key="11">
    <source>
        <dbReference type="PROSITE-ProRule" id="PRU00023"/>
    </source>
</evidence>
<reference evidence="14 15" key="1">
    <citation type="submission" date="2024-05" db="EMBL/GenBank/DDBJ databases">
        <authorList>
            <person name="Wallberg A."/>
        </authorList>
    </citation>
    <scope>NUCLEOTIDE SEQUENCE [LARGE SCALE GENOMIC DNA]</scope>
</reference>
<comment type="subcellular location">
    <subcellularLocation>
        <location evidence="1">Membrane</location>
        <topology evidence="1">Multi-pass membrane protein</topology>
    </subcellularLocation>
</comment>
<evidence type="ECO:0000256" key="7">
    <source>
        <dbReference type="ARBA" id="ARBA00023043"/>
    </source>
</evidence>
<feature type="transmembrane region" description="Helical" evidence="12">
    <location>
        <begin position="727"/>
        <end position="748"/>
    </location>
</feature>
<keyword evidence="15" id="KW-1185">Reference proteome</keyword>
<comment type="caution">
    <text evidence="14">The sequence shown here is derived from an EMBL/GenBank/DDBJ whole genome shotgun (WGS) entry which is preliminary data.</text>
</comment>
<feature type="transmembrane region" description="Helical" evidence="12">
    <location>
        <begin position="515"/>
        <end position="536"/>
    </location>
</feature>
<evidence type="ECO:0000256" key="4">
    <source>
        <dbReference type="ARBA" id="ARBA00022692"/>
    </source>
</evidence>
<proteinExistence type="predicted"/>
<evidence type="ECO:0000256" key="10">
    <source>
        <dbReference type="ARBA" id="ARBA00023303"/>
    </source>
</evidence>
<keyword evidence="8" id="KW-0406">Ion transport</keyword>
<evidence type="ECO:0000256" key="2">
    <source>
        <dbReference type="ARBA" id="ARBA00022448"/>
    </source>
</evidence>
<evidence type="ECO:0000256" key="1">
    <source>
        <dbReference type="ARBA" id="ARBA00004141"/>
    </source>
</evidence>
<evidence type="ECO:0000256" key="12">
    <source>
        <dbReference type="SAM" id="Phobius"/>
    </source>
</evidence>
<feature type="domain" description="Ion transport" evidence="13">
    <location>
        <begin position="550"/>
        <end position="763"/>
    </location>
</feature>
<dbReference type="Pfam" id="PF00520">
    <property type="entry name" value="Ion_trans"/>
    <property type="match status" value="1"/>
</dbReference>
<evidence type="ECO:0000256" key="3">
    <source>
        <dbReference type="ARBA" id="ARBA00022606"/>
    </source>
</evidence>
<feature type="transmembrane region" description="Helical" evidence="12">
    <location>
        <begin position="569"/>
        <end position="588"/>
    </location>
</feature>
<dbReference type="InterPro" id="IPR002110">
    <property type="entry name" value="Ankyrin_rpt"/>
</dbReference>
<keyword evidence="6 12" id="KW-1133">Transmembrane helix</keyword>
<dbReference type="SMART" id="SM00248">
    <property type="entry name" value="ANK"/>
    <property type="match status" value="8"/>
</dbReference>
<evidence type="ECO:0000256" key="5">
    <source>
        <dbReference type="ARBA" id="ARBA00022737"/>
    </source>
</evidence>
<dbReference type="PROSITE" id="PS50088">
    <property type="entry name" value="ANK_REPEAT"/>
    <property type="match status" value="4"/>
</dbReference>
<gene>
    <name evidence="14" type="ORF">MNOR_LOCUS16091</name>
</gene>
<feature type="transmembrane region" description="Helical" evidence="12">
    <location>
        <begin position="608"/>
        <end position="627"/>
    </location>
</feature>
<keyword evidence="3" id="KW-0716">Sensory transduction</keyword>
<organism evidence="14 15">
    <name type="scientific">Meganyctiphanes norvegica</name>
    <name type="common">Northern krill</name>
    <name type="synonym">Thysanopoda norvegica</name>
    <dbReference type="NCBI Taxonomy" id="48144"/>
    <lineage>
        <taxon>Eukaryota</taxon>
        <taxon>Metazoa</taxon>
        <taxon>Ecdysozoa</taxon>
        <taxon>Arthropoda</taxon>
        <taxon>Crustacea</taxon>
        <taxon>Multicrustacea</taxon>
        <taxon>Malacostraca</taxon>
        <taxon>Eumalacostraca</taxon>
        <taxon>Eucarida</taxon>
        <taxon>Euphausiacea</taxon>
        <taxon>Euphausiidae</taxon>
        <taxon>Meganyctiphanes</taxon>
    </lineage>
</organism>
<dbReference type="Pfam" id="PF00023">
    <property type="entry name" value="Ank"/>
    <property type="match status" value="1"/>
</dbReference>
<evidence type="ECO:0000256" key="8">
    <source>
        <dbReference type="ARBA" id="ARBA00023065"/>
    </source>
</evidence>
<feature type="repeat" description="ANK" evidence="11">
    <location>
        <begin position="395"/>
        <end position="427"/>
    </location>
</feature>
<feature type="repeat" description="ANK" evidence="11">
    <location>
        <begin position="100"/>
        <end position="132"/>
    </location>
</feature>
<evidence type="ECO:0000256" key="6">
    <source>
        <dbReference type="ARBA" id="ARBA00022989"/>
    </source>
</evidence>
<keyword evidence="9 12" id="KW-0472">Membrane</keyword>
<protein>
    <recommendedName>
        <fullName evidence="13">Ion transport domain-containing protein</fullName>
    </recommendedName>
</protein>
<feature type="transmembrane region" description="Helical" evidence="12">
    <location>
        <begin position="633"/>
        <end position="649"/>
    </location>
</feature>
<dbReference type="AlphaFoldDB" id="A0AAV2QUF0"/>
<keyword evidence="7 11" id="KW-0040">ANK repeat</keyword>
<feature type="transmembrane region" description="Helical" evidence="12">
    <location>
        <begin position="669"/>
        <end position="691"/>
    </location>
</feature>
<sequence>MAGYLALKSMEANGGGGSEAGNSGTSYATLQELLAAVQTNDIDRLRVILPSVKPQDINYIHRHPVQCTLLHIAVQNNQPDLANLLIKHGADPNMRDLRGKKYVALHYAAENGYPQVMQTLLQAGADPNIKEGEFGRTCLHILTLKWKSNEDDYKECLDMLLDLNKVKIDIQDSQKASPLFLAAVKSWDYMTRQLILRGANIDCSVGNKTAADHIRKKLPGLLESIDFSLIEKPKRHFSEELYDAMKDNDIMEFKKLLDEVDDCNEDKVGILEEDHGEYTLLQDACDNGRAEFVEVLLSHGADPMKRDETSKGSPILYATRNGYYIILEMLIGTMKKLGELEKGGIKQVDRRGETALHKVVKREYLSQKEGVDYKRCLELLLKYKKYLNIDALDEFGNTPLHYAVLCDDQSFVRYLLLNGAHLGIKNKFGTLAITRIQSSVLEEVLNECIKHKNNVADRDFEIILNYSMLVPTHNAQQPETECLRFLSGSRAHRHLLRHPIIDTFLFLKWQRIRQYYFFNTAAYLFYLILLTAYILIYHGVIKDQQPANANITTSTVTTIPTSVELHDNMALKVILQVFISIFALYLALREGVQFMVSPRLYVSRLENWLEITIVIMTAVLLFLPVNVNSQHSLAAWLILFSWTEFILLIGRHPWMAVYITMFTTVSYNFLKFIMMFSFMVFAFTISFYLVFQVDENFMSYAKTLMKTIAMSTGELEYTDLPLDKFPVSSHLLFLLFTFLIVLVLMNLLNGLAVNDIQLIQQEAEIVSYSSRVELISYIESVFLAGNSPLSKVVPGPITCCEANADDCFVAACLESPNPAIKLLNWLGRRTLMFRTCIPNHRITMYPNRNRGQRWEVCKCHNFDLEESHIESAMSVVLADEHKVADRLSVMEERLLSVDKAIISLTEMVRNHVLCPSPSPTQTSH</sequence>
<keyword evidence="5" id="KW-0677">Repeat</keyword>
<dbReference type="Pfam" id="PF12796">
    <property type="entry name" value="Ank_2"/>
    <property type="match status" value="2"/>
</dbReference>
<keyword evidence="10" id="KW-0407">Ion channel</keyword>
<accession>A0AAV2QUF0</accession>
<feature type="repeat" description="ANK" evidence="11">
    <location>
        <begin position="68"/>
        <end position="97"/>
    </location>
</feature>
<dbReference type="PANTHER" id="PTHR47143">
    <property type="entry name" value="TRANSIENT RECEPTOR POTENTIAL CATION CHANNEL PROTEIN PAINLESS"/>
    <property type="match status" value="1"/>
</dbReference>
<evidence type="ECO:0000313" key="14">
    <source>
        <dbReference type="EMBL" id="CAL4097845.1"/>
    </source>
</evidence>
<dbReference type="PROSITE" id="PS50297">
    <property type="entry name" value="ANK_REP_REGION"/>
    <property type="match status" value="3"/>
</dbReference>
<dbReference type="InterPro" id="IPR052076">
    <property type="entry name" value="TRP_cation_channel"/>
</dbReference>